<dbReference type="Proteomes" id="UP000249091">
    <property type="component" value="Chromosome 1"/>
</dbReference>
<dbReference type="STRING" id="1219011.GCA_001895045_01940"/>
<evidence type="ECO:0000313" key="2">
    <source>
        <dbReference type="Proteomes" id="UP000249091"/>
    </source>
</evidence>
<reference evidence="1 2" key="1">
    <citation type="submission" date="2018-06" db="EMBL/GenBank/DDBJ databases">
        <authorList>
            <consortium name="Pathogen Informatics"/>
            <person name="Doyle S."/>
        </authorList>
    </citation>
    <scope>NUCLEOTIDE SEQUENCE [LARGE SCALE GENOMIC DNA]</scope>
    <source>
        <strain evidence="1 2">NCTC10994</strain>
    </source>
</reference>
<accession>A0A2X4TV24</accession>
<dbReference type="KEGG" id="rcr:NCTC10994_01456"/>
<organism evidence="1 2">
    <name type="scientific">Rhodococcus coprophilus</name>
    <dbReference type="NCBI Taxonomy" id="38310"/>
    <lineage>
        <taxon>Bacteria</taxon>
        <taxon>Bacillati</taxon>
        <taxon>Actinomycetota</taxon>
        <taxon>Actinomycetes</taxon>
        <taxon>Mycobacteriales</taxon>
        <taxon>Nocardiaceae</taxon>
        <taxon>Rhodococcus</taxon>
    </lineage>
</organism>
<evidence type="ECO:0000313" key="1">
    <source>
        <dbReference type="EMBL" id="SQI30179.1"/>
    </source>
</evidence>
<proteinExistence type="predicted"/>
<dbReference type="AlphaFoldDB" id="A0A2X4TV24"/>
<sequence>MTGPYGGVSYPAQSAIGKNGMARTIDVGGATTR</sequence>
<keyword evidence="2" id="KW-1185">Reference proteome</keyword>
<dbReference type="EMBL" id="LS483468">
    <property type="protein sequence ID" value="SQI30179.1"/>
    <property type="molecule type" value="Genomic_DNA"/>
</dbReference>
<name>A0A2X4TV24_9NOCA</name>
<protein>
    <submittedName>
        <fullName evidence="1">Uncharacterized protein</fullName>
    </submittedName>
</protein>
<gene>
    <name evidence="1" type="ORF">NCTC10994_01456</name>
</gene>